<protein>
    <submittedName>
        <fullName evidence="2">Glycine-rich cell wall structural protein 1.0-like</fullName>
    </submittedName>
</protein>
<sequence>MEEIFLVLLLVVLVENRTKRAGYQLEEVGTLQLVEKVVAMLEEVMTGVEKQ</sequence>
<reference evidence="2 3" key="1">
    <citation type="submission" date="2019-09" db="EMBL/GenBank/DDBJ databases">
        <authorList>
            <person name="Ou C."/>
        </authorList>
    </citation>
    <scope>NUCLEOTIDE SEQUENCE [LARGE SCALE GENOMIC DNA]</scope>
    <source>
        <strain evidence="2">S2</strain>
        <tissue evidence="2">Leaf</tissue>
    </source>
</reference>
<reference evidence="3" key="2">
    <citation type="submission" date="2019-10" db="EMBL/GenBank/DDBJ databases">
        <title>A de novo genome assembly of a pear dwarfing rootstock.</title>
        <authorList>
            <person name="Wang F."/>
            <person name="Wang J."/>
            <person name="Li S."/>
            <person name="Zhang Y."/>
            <person name="Fang M."/>
            <person name="Ma L."/>
            <person name="Zhao Y."/>
            <person name="Jiang S."/>
        </authorList>
    </citation>
    <scope>NUCLEOTIDE SEQUENCE [LARGE SCALE GENOMIC DNA]</scope>
</reference>
<dbReference type="Proteomes" id="UP000327157">
    <property type="component" value="Chromosome 7"/>
</dbReference>
<evidence type="ECO:0000313" key="3">
    <source>
        <dbReference type="Proteomes" id="UP000327157"/>
    </source>
</evidence>
<keyword evidence="1" id="KW-0732">Signal</keyword>
<gene>
    <name evidence="2" type="ORF">D8674_030594</name>
</gene>
<feature type="chain" id="PRO_5024279293" evidence="1">
    <location>
        <begin position="17"/>
        <end position="51"/>
    </location>
</feature>
<comment type="caution">
    <text evidence="2">The sequence shown here is derived from an EMBL/GenBank/DDBJ whole genome shotgun (WGS) entry which is preliminary data.</text>
</comment>
<organism evidence="2 3">
    <name type="scientific">Pyrus ussuriensis x Pyrus communis</name>
    <dbReference type="NCBI Taxonomy" id="2448454"/>
    <lineage>
        <taxon>Eukaryota</taxon>
        <taxon>Viridiplantae</taxon>
        <taxon>Streptophyta</taxon>
        <taxon>Embryophyta</taxon>
        <taxon>Tracheophyta</taxon>
        <taxon>Spermatophyta</taxon>
        <taxon>Magnoliopsida</taxon>
        <taxon>eudicotyledons</taxon>
        <taxon>Gunneridae</taxon>
        <taxon>Pentapetalae</taxon>
        <taxon>rosids</taxon>
        <taxon>fabids</taxon>
        <taxon>Rosales</taxon>
        <taxon>Rosaceae</taxon>
        <taxon>Amygdaloideae</taxon>
        <taxon>Maleae</taxon>
        <taxon>Pyrus</taxon>
    </lineage>
</organism>
<reference evidence="2 3" key="3">
    <citation type="submission" date="2019-11" db="EMBL/GenBank/DDBJ databases">
        <title>A de novo genome assembly of a pear dwarfing rootstock.</title>
        <authorList>
            <person name="Wang F."/>
            <person name="Wang J."/>
            <person name="Li S."/>
            <person name="Zhang Y."/>
            <person name="Fang M."/>
            <person name="Ma L."/>
            <person name="Zhao Y."/>
            <person name="Jiang S."/>
        </authorList>
    </citation>
    <scope>NUCLEOTIDE SEQUENCE [LARGE SCALE GENOMIC DNA]</scope>
    <source>
        <strain evidence="2">S2</strain>
        <tissue evidence="2">Leaf</tissue>
    </source>
</reference>
<name>A0A5N5F917_9ROSA</name>
<dbReference type="EMBL" id="SMOL01000781">
    <property type="protein sequence ID" value="KAB2595144.1"/>
    <property type="molecule type" value="Genomic_DNA"/>
</dbReference>
<evidence type="ECO:0000313" key="2">
    <source>
        <dbReference type="EMBL" id="KAB2595144.1"/>
    </source>
</evidence>
<evidence type="ECO:0000256" key="1">
    <source>
        <dbReference type="SAM" id="SignalP"/>
    </source>
</evidence>
<proteinExistence type="predicted"/>
<accession>A0A5N5F917</accession>
<keyword evidence="3" id="KW-1185">Reference proteome</keyword>
<feature type="signal peptide" evidence="1">
    <location>
        <begin position="1"/>
        <end position="16"/>
    </location>
</feature>
<dbReference type="AlphaFoldDB" id="A0A5N5F917"/>